<keyword evidence="2" id="KW-1185">Reference proteome</keyword>
<evidence type="ECO:0000313" key="1">
    <source>
        <dbReference type="EMBL" id="MBP0458796.1"/>
    </source>
</evidence>
<accession>A0A940RW10</accession>
<comment type="caution">
    <text evidence="1">The sequence shown here is derived from an EMBL/GenBank/DDBJ whole genome shotgun (WGS) entry which is preliminary data.</text>
</comment>
<reference evidence="1" key="1">
    <citation type="submission" date="2021-03" db="EMBL/GenBank/DDBJ databases">
        <title>Whole genome sequence of Streptomyces bomunensis MMS17-BM035.</title>
        <authorList>
            <person name="Lee J.H."/>
        </authorList>
    </citation>
    <scope>NUCLEOTIDE SEQUENCE</scope>
    <source>
        <strain evidence="1">MMS17-BM035</strain>
    </source>
</reference>
<sequence length="70" mass="7787">MAGDRHYCREAADARAREETARAQAEYQAKVQCAAQEQAAKQAAEREARRPVCPGCGMKFTDERWEAAQG</sequence>
<dbReference type="EMBL" id="JAGIQL010000052">
    <property type="protein sequence ID" value="MBP0458796.1"/>
    <property type="molecule type" value="Genomic_DNA"/>
</dbReference>
<evidence type="ECO:0000313" key="2">
    <source>
        <dbReference type="Proteomes" id="UP000670475"/>
    </source>
</evidence>
<dbReference type="AlphaFoldDB" id="A0A940RW10"/>
<gene>
    <name evidence="1" type="ORF">JFN87_14990</name>
</gene>
<name>A0A940RW10_9ACTN</name>
<dbReference type="RefSeq" id="WP_209340577.1">
    <property type="nucleotide sequence ID" value="NZ_JAGIQL010000052.1"/>
</dbReference>
<dbReference type="Proteomes" id="UP000670475">
    <property type="component" value="Unassembled WGS sequence"/>
</dbReference>
<proteinExistence type="predicted"/>
<organism evidence="1 2">
    <name type="scientific">Streptomyces montanisoli</name>
    <dbReference type="NCBI Taxonomy" id="2798581"/>
    <lineage>
        <taxon>Bacteria</taxon>
        <taxon>Bacillati</taxon>
        <taxon>Actinomycetota</taxon>
        <taxon>Actinomycetes</taxon>
        <taxon>Kitasatosporales</taxon>
        <taxon>Streptomycetaceae</taxon>
        <taxon>Streptomyces</taxon>
    </lineage>
</organism>
<protein>
    <submittedName>
        <fullName evidence="1">Uncharacterized protein</fullName>
    </submittedName>
</protein>